<evidence type="ECO:0000313" key="4">
    <source>
        <dbReference type="EMBL" id="RHY10435.1"/>
    </source>
</evidence>
<evidence type="ECO:0000256" key="1">
    <source>
        <dbReference type="ARBA" id="ARBA00022741"/>
    </source>
</evidence>
<dbReference type="PANTHER" id="PTHR43272:SF33">
    <property type="entry name" value="AMP-BINDING DOMAIN-CONTAINING PROTEIN-RELATED"/>
    <property type="match status" value="1"/>
</dbReference>
<dbReference type="Proteomes" id="UP000265427">
    <property type="component" value="Unassembled WGS sequence"/>
</dbReference>
<dbReference type="Gene3D" id="3.40.50.12780">
    <property type="entry name" value="N-terminal domain of ligase-like"/>
    <property type="match status" value="1"/>
</dbReference>
<proteinExistence type="predicted"/>
<dbReference type="EMBL" id="QUSZ01005267">
    <property type="protein sequence ID" value="RHY10435.1"/>
    <property type="molecule type" value="Genomic_DNA"/>
</dbReference>
<gene>
    <name evidence="4" type="ORF">DYB36_009883</name>
</gene>
<keyword evidence="1" id="KW-0547">Nucleotide-binding</keyword>
<accession>A0A397AVV7</accession>
<keyword evidence="2" id="KW-0067">ATP-binding</keyword>
<dbReference type="InterPro" id="IPR042099">
    <property type="entry name" value="ANL_N_sf"/>
</dbReference>
<sequence length="712" mass="77191">MLVSLLTTPFALAAAGLLGFIGYLCTIPSKNLVKVPSNYVIVDDSEVKPGHGAVHRVGTTPKPSSPSMLDSLKATVEKHGNNAFLGRRPFDKDGNALDYVWETYAQVYSRIQNFAAGLVHEKMFEVTSDGEKPLCLYMKNRPEWVIGQYTAMYLGGFAVALYDTLGADSTQFILKQTQSSTVVCTTAELAGVYAAKATTSTLKFVVVVDIDTISPSQADAAAAAGVKLVTLSQIEAIGAAHPVASATLAPNDIYCLIYTSGTTGDPKGVPITHLNVMSADEGMRERICVGNAMKTFTHTGVHMSYLPLAHCIEHIIHTIMIIEGGRIGFYQGNTLKLTEDLAVLRPTLFVTVPRLLNKIYDKVVNGAQAAGGLKTWLFNLALDTKLTNLKKYGRTRHAVFDKLIFSKIQTKVGLDRCELIVTGSAPLADDVMNFFRILFDFPVHEGYGQSETVTAGTMTHSLDVTCGTIGVPITPMEIKLVSIPDMGYDLAYTTHGEDDATRMAVNGRGEICFRGPPVFSGYYKDPARTAEAIDADGWLHSGDIGVWTLDGRLKIVDRKKNIFKLSQGEYVAPEKIENVIKASVYVGQSFVYGDSLHAVLVGIIVPEAAQLKTLADSLNVSGSLIDLCRHPKVVEAVHKDIVAVGKKGALSGFETVRAILLHPEHFTVENDLLTPTFKLKRNDAKKLFLTQIDALYDKAGDLVAGKNIKQGE</sequence>
<reference evidence="4 5" key="1">
    <citation type="submission" date="2018-08" db="EMBL/GenBank/DDBJ databases">
        <title>Aphanomyces genome sequencing and annotation.</title>
        <authorList>
            <person name="Minardi D."/>
            <person name="Oidtmann B."/>
            <person name="Van Der Giezen M."/>
            <person name="Studholme D.J."/>
        </authorList>
    </citation>
    <scope>NUCLEOTIDE SEQUENCE [LARGE SCALE GENOMIC DNA]</scope>
    <source>
        <strain evidence="4 5">Kv</strain>
    </source>
</reference>
<dbReference type="GO" id="GO:0004467">
    <property type="term" value="F:long-chain fatty acid-CoA ligase activity"/>
    <property type="evidence" value="ECO:0007669"/>
    <property type="project" value="TreeGrafter"/>
</dbReference>
<evidence type="ECO:0000259" key="3">
    <source>
        <dbReference type="Pfam" id="PF00501"/>
    </source>
</evidence>
<dbReference type="Pfam" id="PF00501">
    <property type="entry name" value="AMP-binding"/>
    <property type="match status" value="1"/>
</dbReference>
<evidence type="ECO:0000313" key="5">
    <source>
        <dbReference type="Proteomes" id="UP000265427"/>
    </source>
</evidence>
<name>A0A397AVV7_APHAT</name>
<protein>
    <recommendedName>
        <fullName evidence="3">AMP-dependent synthetase/ligase domain-containing protein</fullName>
    </recommendedName>
</protein>
<dbReference type="AlphaFoldDB" id="A0A397AVV7"/>
<feature type="domain" description="AMP-dependent synthetase/ligase" evidence="3">
    <location>
        <begin position="98"/>
        <end position="523"/>
    </location>
</feature>
<comment type="caution">
    <text evidence="4">The sequence shown here is derived from an EMBL/GenBank/DDBJ whole genome shotgun (WGS) entry which is preliminary data.</text>
</comment>
<dbReference type="GO" id="GO:0005783">
    <property type="term" value="C:endoplasmic reticulum"/>
    <property type="evidence" value="ECO:0007669"/>
    <property type="project" value="TreeGrafter"/>
</dbReference>
<dbReference type="GO" id="GO:0005524">
    <property type="term" value="F:ATP binding"/>
    <property type="evidence" value="ECO:0007669"/>
    <property type="project" value="UniProtKB-KW"/>
</dbReference>
<dbReference type="GO" id="GO:0016020">
    <property type="term" value="C:membrane"/>
    <property type="evidence" value="ECO:0007669"/>
    <property type="project" value="TreeGrafter"/>
</dbReference>
<dbReference type="PROSITE" id="PS00455">
    <property type="entry name" value="AMP_BINDING"/>
    <property type="match status" value="1"/>
</dbReference>
<dbReference type="InterPro" id="IPR020845">
    <property type="entry name" value="AMP-binding_CS"/>
</dbReference>
<dbReference type="InterPro" id="IPR000873">
    <property type="entry name" value="AMP-dep_synth/lig_dom"/>
</dbReference>
<dbReference type="PANTHER" id="PTHR43272">
    <property type="entry name" value="LONG-CHAIN-FATTY-ACID--COA LIGASE"/>
    <property type="match status" value="1"/>
</dbReference>
<dbReference type="SUPFAM" id="SSF56801">
    <property type="entry name" value="Acetyl-CoA synthetase-like"/>
    <property type="match status" value="1"/>
</dbReference>
<organism evidence="4 5">
    <name type="scientific">Aphanomyces astaci</name>
    <name type="common">Crayfish plague agent</name>
    <dbReference type="NCBI Taxonomy" id="112090"/>
    <lineage>
        <taxon>Eukaryota</taxon>
        <taxon>Sar</taxon>
        <taxon>Stramenopiles</taxon>
        <taxon>Oomycota</taxon>
        <taxon>Saprolegniomycetes</taxon>
        <taxon>Saprolegniales</taxon>
        <taxon>Verrucalvaceae</taxon>
        <taxon>Aphanomyces</taxon>
    </lineage>
</organism>
<dbReference type="VEuPathDB" id="FungiDB:H257_03261"/>
<evidence type="ECO:0000256" key="2">
    <source>
        <dbReference type="ARBA" id="ARBA00022840"/>
    </source>
</evidence>